<dbReference type="HAMAP" id="MF_00014">
    <property type="entry name" value="Ribosome_mat_RimM"/>
    <property type="match status" value="1"/>
</dbReference>
<evidence type="ECO:0000259" key="6">
    <source>
        <dbReference type="Pfam" id="PF01782"/>
    </source>
</evidence>
<evidence type="ECO:0000256" key="3">
    <source>
        <dbReference type="ARBA" id="ARBA00022552"/>
    </source>
</evidence>
<gene>
    <name evidence="5" type="primary">rimM</name>
    <name evidence="8" type="ORF">SAMN05421742_10141</name>
</gene>
<dbReference type="Gene3D" id="2.40.30.60">
    <property type="entry name" value="RimM"/>
    <property type="match status" value="1"/>
</dbReference>
<dbReference type="GO" id="GO:0043022">
    <property type="term" value="F:ribosome binding"/>
    <property type="evidence" value="ECO:0007669"/>
    <property type="project" value="InterPro"/>
</dbReference>
<evidence type="ECO:0000313" key="9">
    <source>
        <dbReference type="Proteomes" id="UP000217076"/>
    </source>
</evidence>
<dbReference type="Pfam" id="PF01782">
    <property type="entry name" value="RimM"/>
    <property type="match status" value="1"/>
</dbReference>
<dbReference type="SUPFAM" id="SSF50447">
    <property type="entry name" value="Translation proteins"/>
    <property type="match status" value="1"/>
</dbReference>
<feature type="domain" description="RimM N-terminal" evidence="6">
    <location>
        <begin position="8"/>
        <end position="85"/>
    </location>
</feature>
<organism evidence="8 9">
    <name type="scientific">Roseospirillum parvum</name>
    <dbReference type="NCBI Taxonomy" id="83401"/>
    <lineage>
        <taxon>Bacteria</taxon>
        <taxon>Pseudomonadati</taxon>
        <taxon>Pseudomonadota</taxon>
        <taxon>Alphaproteobacteria</taxon>
        <taxon>Rhodospirillales</taxon>
        <taxon>Rhodospirillaceae</taxon>
        <taxon>Roseospirillum</taxon>
    </lineage>
</organism>
<dbReference type="Pfam" id="PF24986">
    <property type="entry name" value="PRC_RimM"/>
    <property type="match status" value="1"/>
</dbReference>
<dbReference type="STRING" id="83401.SAMN05421742_10141"/>
<evidence type="ECO:0000259" key="7">
    <source>
        <dbReference type="Pfam" id="PF24986"/>
    </source>
</evidence>
<dbReference type="GO" id="GO:0006364">
    <property type="term" value="P:rRNA processing"/>
    <property type="evidence" value="ECO:0007669"/>
    <property type="project" value="UniProtKB-UniRule"/>
</dbReference>
<dbReference type="PANTHER" id="PTHR33692">
    <property type="entry name" value="RIBOSOME MATURATION FACTOR RIMM"/>
    <property type="match status" value="1"/>
</dbReference>
<dbReference type="RefSeq" id="WP_092613923.1">
    <property type="nucleotide sequence ID" value="NZ_FNCV01000001.1"/>
</dbReference>
<evidence type="ECO:0000313" key="8">
    <source>
        <dbReference type="EMBL" id="SDG36330.1"/>
    </source>
</evidence>
<keyword evidence="9" id="KW-1185">Reference proteome</keyword>
<dbReference type="InterPro" id="IPR009000">
    <property type="entry name" value="Transl_B-barrel_sf"/>
</dbReference>
<dbReference type="GO" id="GO:0005737">
    <property type="term" value="C:cytoplasm"/>
    <property type="evidence" value="ECO:0007669"/>
    <property type="project" value="UniProtKB-SubCell"/>
</dbReference>
<evidence type="ECO:0000256" key="5">
    <source>
        <dbReference type="HAMAP-Rule" id="MF_00014"/>
    </source>
</evidence>
<dbReference type="GO" id="GO:0005840">
    <property type="term" value="C:ribosome"/>
    <property type="evidence" value="ECO:0007669"/>
    <property type="project" value="InterPro"/>
</dbReference>
<dbReference type="AlphaFoldDB" id="A0A1G7TPD1"/>
<dbReference type="EMBL" id="FNCV01000001">
    <property type="protein sequence ID" value="SDG36330.1"/>
    <property type="molecule type" value="Genomic_DNA"/>
</dbReference>
<proteinExistence type="inferred from homology"/>
<dbReference type="InterPro" id="IPR036976">
    <property type="entry name" value="RimM_N_sf"/>
</dbReference>
<comment type="subcellular location">
    <subcellularLocation>
        <location evidence="5">Cytoplasm</location>
    </subcellularLocation>
</comment>
<dbReference type="InterPro" id="IPR056792">
    <property type="entry name" value="PRC_RimM"/>
</dbReference>
<dbReference type="Proteomes" id="UP000217076">
    <property type="component" value="Unassembled WGS sequence"/>
</dbReference>
<dbReference type="PANTHER" id="PTHR33692:SF1">
    <property type="entry name" value="RIBOSOME MATURATION FACTOR RIMM"/>
    <property type="match status" value="1"/>
</dbReference>
<comment type="function">
    <text evidence="5">An accessory protein needed during the final step in the assembly of 30S ribosomal subunit, possibly for assembly of the head region. Essential for efficient processing of 16S rRNA. May be needed both before and after RbfA during the maturation of 16S rRNA. It has affinity for free ribosomal 30S subunits but not for 70S ribosomes.</text>
</comment>
<protein>
    <recommendedName>
        <fullName evidence="5">Ribosome maturation factor RimM</fullName>
    </recommendedName>
</protein>
<keyword evidence="3 5" id="KW-0698">rRNA processing</keyword>
<comment type="similarity">
    <text evidence="5">Belongs to the RimM family.</text>
</comment>
<dbReference type="GO" id="GO:0042274">
    <property type="term" value="P:ribosomal small subunit biogenesis"/>
    <property type="evidence" value="ECO:0007669"/>
    <property type="project" value="UniProtKB-UniRule"/>
</dbReference>
<evidence type="ECO:0000256" key="1">
    <source>
        <dbReference type="ARBA" id="ARBA00022490"/>
    </source>
</evidence>
<dbReference type="InterPro" id="IPR002676">
    <property type="entry name" value="RimM_N"/>
</dbReference>
<reference evidence="9" key="1">
    <citation type="submission" date="2016-10" db="EMBL/GenBank/DDBJ databases">
        <authorList>
            <person name="Varghese N."/>
            <person name="Submissions S."/>
        </authorList>
    </citation>
    <scope>NUCLEOTIDE SEQUENCE [LARGE SCALE GENOMIC DNA]</scope>
    <source>
        <strain evidence="9">930I</strain>
    </source>
</reference>
<keyword evidence="1 5" id="KW-0963">Cytoplasm</keyword>
<dbReference type="SUPFAM" id="SSF50346">
    <property type="entry name" value="PRC-barrel domain"/>
    <property type="match status" value="1"/>
</dbReference>
<evidence type="ECO:0000256" key="2">
    <source>
        <dbReference type="ARBA" id="ARBA00022517"/>
    </source>
</evidence>
<keyword evidence="4 5" id="KW-0143">Chaperone</keyword>
<comment type="subunit">
    <text evidence="5">Binds ribosomal protein uS19.</text>
</comment>
<name>A0A1G7TPD1_9PROT</name>
<dbReference type="OrthoDB" id="9788191at2"/>
<accession>A0A1G7TPD1</accession>
<dbReference type="InterPro" id="IPR011033">
    <property type="entry name" value="PRC_barrel-like_sf"/>
</dbReference>
<feature type="domain" description="Ribosome maturation factor RimM PRC barrel" evidence="7">
    <location>
        <begin position="99"/>
        <end position="164"/>
    </location>
</feature>
<dbReference type="InterPro" id="IPR011961">
    <property type="entry name" value="RimM"/>
</dbReference>
<sequence>MRPGRLLLGVVTGPHGVKGQVRLKSFTAEPADIAAYGPLATADGRRFTVAVTGRAKGVVLARLSGIDDRTAAEALKGTELWLERDSLPAPEDDETFYHADLIGLAVEDTGGRALGAVTAVHDFGAGDVLEIKGAAGELMVPFTRAAVPTVDLAGGRLVVDPPEEELAEEELAEKLAEDGA</sequence>
<evidence type="ECO:0000256" key="4">
    <source>
        <dbReference type="ARBA" id="ARBA00023186"/>
    </source>
</evidence>
<dbReference type="NCBIfam" id="TIGR02273">
    <property type="entry name" value="16S_RimM"/>
    <property type="match status" value="1"/>
</dbReference>
<comment type="domain">
    <text evidence="5">The PRC barrel domain binds ribosomal protein uS19.</text>
</comment>
<dbReference type="Gene3D" id="2.30.30.240">
    <property type="entry name" value="PRC-barrel domain"/>
    <property type="match status" value="1"/>
</dbReference>
<keyword evidence="2 5" id="KW-0690">Ribosome biogenesis</keyword>